<dbReference type="RefSeq" id="WP_142899772.1">
    <property type="nucleotide sequence ID" value="NZ_ML660068.1"/>
</dbReference>
<evidence type="ECO:0000313" key="8">
    <source>
        <dbReference type="Proteomes" id="UP000315252"/>
    </source>
</evidence>
<evidence type="ECO:0000256" key="1">
    <source>
        <dbReference type="ARBA" id="ARBA00009156"/>
    </source>
</evidence>
<keyword evidence="3 4" id="KW-0418">Kinase</keyword>
<protein>
    <submittedName>
        <fullName evidence="7">Xylulose kinase</fullName>
    </submittedName>
</protein>
<dbReference type="Proteomes" id="UP000315252">
    <property type="component" value="Unassembled WGS sequence"/>
</dbReference>
<dbReference type="GO" id="GO:0005975">
    <property type="term" value="P:carbohydrate metabolic process"/>
    <property type="evidence" value="ECO:0007669"/>
    <property type="project" value="InterPro"/>
</dbReference>
<keyword evidence="8" id="KW-1185">Reference proteome</keyword>
<organism evidence="7 8">
    <name type="scientific">Denitrobaculum tricleocarpae</name>
    <dbReference type="NCBI Taxonomy" id="2591009"/>
    <lineage>
        <taxon>Bacteria</taxon>
        <taxon>Pseudomonadati</taxon>
        <taxon>Pseudomonadota</taxon>
        <taxon>Alphaproteobacteria</taxon>
        <taxon>Rhodospirillales</taxon>
        <taxon>Rhodospirillaceae</taxon>
        <taxon>Denitrobaculum</taxon>
    </lineage>
</organism>
<dbReference type="InterPro" id="IPR018484">
    <property type="entry name" value="FGGY_N"/>
</dbReference>
<comment type="caution">
    <text evidence="7">The sequence shown here is derived from an EMBL/GenBank/DDBJ whole genome shotgun (WGS) entry which is preliminary data.</text>
</comment>
<dbReference type="PROSITE" id="PS00445">
    <property type="entry name" value="FGGY_KINASES_2"/>
    <property type="match status" value="1"/>
</dbReference>
<reference evidence="7 8" key="1">
    <citation type="submission" date="2019-06" db="EMBL/GenBank/DDBJ databases">
        <title>Whole genome sequence for Rhodospirillaceae sp. R148.</title>
        <authorList>
            <person name="Wang G."/>
        </authorList>
    </citation>
    <scope>NUCLEOTIDE SEQUENCE [LARGE SCALE GENOMIC DNA]</scope>
    <source>
        <strain evidence="7 8">R148</strain>
    </source>
</reference>
<dbReference type="InterPro" id="IPR000577">
    <property type="entry name" value="Carb_kinase_FGGY"/>
</dbReference>
<dbReference type="GO" id="GO:0016773">
    <property type="term" value="F:phosphotransferase activity, alcohol group as acceptor"/>
    <property type="evidence" value="ECO:0007669"/>
    <property type="project" value="InterPro"/>
</dbReference>
<dbReference type="InterPro" id="IPR043129">
    <property type="entry name" value="ATPase_NBD"/>
</dbReference>
<dbReference type="InterPro" id="IPR018483">
    <property type="entry name" value="Carb_kinase_FGGY_CS"/>
</dbReference>
<dbReference type="EMBL" id="VHSH01000017">
    <property type="protein sequence ID" value="TQV70314.1"/>
    <property type="molecule type" value="Genomic_DNA"/>
</dbReference>
<evidence type="ECO:0000256" key="3">
    <source>
        <dbReference type="ARBA" id="ARBA00022777"/>
    </source>
</evidence>
<keyword evidence="2 4" id="KW-0808">Transferase</keyword>
<name>A0A545SZB7_9PROT</name>
<dbReference type="Gene3D" id="3.30.420.40">
    <property type="match status" value="2"/>
</dbReference>
<comment type="similarity">
    <text evidence="1 4">Belongs to the FGGY kinase family.</text>
</comment>
<dbReference type="InterPro" id="IPR018485">
    <property type="entry name" value="FGGY_C"/>
</dbReference>
<gene>
    <name evidence="7" type="ORF">FKG95_27985</name>
</gene>
<evidence type="ECO:0000259" key="5">
    <source>
        <dbReference type="Pfam" id="PF00370"/>
    </source>
</evidence>
<proteinExistence type="inferred from homology"/>
<evidence type="ECO:0000256" key="4">
    <source>
        <dbReference type="RuleBase" id="RU003733"/>
    </source>
</evidence>
<dbReference type="SUPFAM" id="SSF53067">
    <property type="entry name" value="Actin-like ATPase domain"/>
    <property type="match status" value="2"/>
</dbReference>
<dbReference type="PIRSF" id="PIRSF000538">
    <property type="entry name" value="GlpK"/>
    <property type="match status" value="1"/>
</dbReference>
<dbReference type="PANTHER" id="PTHR43095:SF5">
    <property type="entry name" value="XYLULOSE KINASE"/>
    <property type="match status" value="1"/>
</dbReference>
<dbReference type="GO" id="GO:0016301">
    <property type="term" value="F:kinase activity"/>
    <property type="evidence" value="ECO:0007669"/>
    <property type="project" value="UniProtKB-KW"/>
</dbReference>
<evidence type="ECO:0000313" key="7">
    <source>
        <dbReference type="EMBL" id="TQV70314.1"/>
    </source>
</evidence>
<dbReference type="Pfam" id="PF00370">
    <property type="entry name" value="FGGY_N"/>
    <property type="match status" value="1"/>
</dbReference>
<evidence type="ECO:0000256" key="2">
    <source>
        <dbReference type="ARBA" id="ARBA00022679"/>
    </source>
</evidence>
<dbReference type="AlphaFoldDB" id="A0A545SZB7"/>
<evidence type="ECO:0000259" key="6">
    <source>
        <dbReference type="Pfam" id="PF02782"/>
    </source>
</evidence>
<dbReference type="OrthoDB" id="9805576at2"/>
<feature type="domain" description="Carbohydrate kinase FGGY C-terminal" evidence="6">
    <location>
        <begin position="260"/>
        <end position="450"/>
    </location>
</feature>
<accession>A0A545SZB7</accession>
<dbReference type="PANTHER" id="PTHR43095">
    <property type="entry name" value="SUGAR KINASE"/>
    <property type="match status" value="1"/>
</dbReference>
<feature type="domain" description="Carbohydrate kinase FGGY N-terminal" evidence="5">
    <location>
        <begin position="9"/>
        <end position="251"/>
    </location>
</feature>
<sequence length="512" mass="55202">MSKASDSLVIGLDSSTQSTKAIAWTAAGEAVAEGRAPIPLFNPRLDCFEQDPLDWWEGCVTALTDCVAQVGAERIEGLAISNQRETIAFLDAAHEPVYPAITWLDERSRAQVASFSESFGAERIHRITGRPVDITPCLYRLVWMRENEPEIYARTAHFVDVQSYLVQRLAGGPYRTGWTSADPMGLFDMEAKCWSAELLNALEIDVAQLPEAHPPGTELGRITSEAAAATGLKAGTPIYAAGGDGQCAGLGTNCVQPDRAYINLGTAVVSGVWSPDYRVGPAWRTEIAAQGEGYIFENCLRSGTFLVDWFVDRFMPGGRSDPEIFSRLEAEALEVPIGSNGLLIQPYWSGVMDPHWDTEARGVILGLSGSHGAAQIYRAILEAITLDQVMRTRETERALGHPISHYVAIGGGAASPLWRQMLADASGKQVRISDTVEASALGAGMTAAYGAGWYPSIVAAAEAMSGETTAIEPDAEKGARYGALLDIYRDLYQATSSINRRMVQFAEEGTSA</sequence>
<dbReference type="InterPro" id="IPR050406">
    <property type="entry name" value="FGGY_Carb_Kinase"/>
</dbReference>
<dbReference type="Pfam" id="PF02782">
    <property type="entry name" value="FGGY_C"/>
    <property type="match status" value="1"/>
</dbReference>
<dbReference type="CDD" id="cd07779">
    <property type="entry name" value="ASKHA_NBD_FGGY_YgcE-like"/>
    <property type="match status" value="1"/>
</dbReference>